<dbReference type="InterPro" id="IPR023365">
    <property type="entry name" value="Sortase_dom-sf"/>
</dbReference>
<accession>A0A941AT30</accession>
<feature type="transmembrane region" description="Helical" evidence="3">
    <location>
        <begin position="12"/>
        <end position="36"/>
    </location>
</feature>
<sequence>MFPKKMINGRMNGMVPIILLFIIGLMIIAINSYWYVQGISSVDSIRMTSELKVKEHINLSKKTITTENQLSLPSVGDMYGHLLIPKLDSKIPIFYGAEEDQLKEGVGHVQGTPFSGENSNTVLSGHRDTVFRHLGKIEKGDRLIIEMNANIFTYVVKKIRIVDENEPTVIVPKPRSTLTVITCYPFGYLGNAPQRFVLIADLIDKG</sequence>
<dbReference type="Gene3D" id="2.40.260.10">
    <property type="entry name" value="Sortase"/>
    <property type="match status" value="1"/>
</dbReference>
<keyword evidence="3" id="KW-0812">Transmembrane</keyword>
<dbReference type="NCBIfam" id="NF033746">
    <property type="entry name" value="class_D_sortase"/>
    <property type="match status" value="1"/>
</dbReference>
<dbReference type="Proteomes" id="UP000678228">
    <property type="component" value="Unassembled WGS sequence"/>
</dbReference>
<feature type="active site" description="Acyl-thioester intermediate" evidence="2">
    <location>
        <position position="183"/>
    </location>
</feature>
<evidence type="ECO:0000256" key="2">
    <source>
        <dbReference type="PIRSR" id="PIRSR605754-1"/>
    </source>
</evidence>
<keyword evidence="3" id="KW-1133">Transmembrane helix</keyword>
<keyword evidence="1" id="KW-0378">Hydrolase</keyword>
<protein>
    <submittedName>
        <fullName evidence="4">Class D sortase</fullName>
    </submittedName>
</protein>
<gene>
    <name evidence="4" type="ORF">J7W16_06245</name>
</gene>
<dbReference type="InterPro" id="IPR053525">
    <property type="entry name" value="Sortase_D"/>
</dbReference>
<dbReference type="InterPro" id="IPR005754">
    <property type="entry name" value="Sortase"/>
</dbReference>
<organism evidence="4 5">
    <name type="scientific">Halalkalibacter suaedae</name>
    <dbReference type="NCBI Taxonomy" id="2822140"/>
    <lineage>
        <taxon>Bacteria</taxon>
        <taxon>Bacillati</taxon>
        <taxon>Bacillota</taxon>
        <taxon>Bacilli</taxon>
        <taxon>Bacillales</taxon>
        <taxon>Bacillaceae</taxon>
        <taxon>Halalkalibacter</taxon>
    </lineage>
</organism>
<evidence type="ECO:0000256" key="1">
    <source>
        <dbReference type="ARBA" id="ARBA00022801"/>
    </source>
</evidence>
<keyword evidence="5" id="KW-1185">Reference proteome</keyword>
<keyword evidence="3" id="KW-0472">Membrane</keyword>
<proteinExistence type="predicted"/>
<feature type="active site" description="Proton donor/acceptor" evidence="2">
    <location>
        <position position="126"/>
    </location>
</feature>
<evidence type="ECO:0000313" key="4">
    <source>
        <dbReference type="EMBL" id="MBP3950729.1"/>
    </source>
</evidence>
<dbReference type="GO" id="GO:0016787">
    <property type="term" value="F:hydrolase activity"/>
    <property type="evidence" value="ECO:0007669"/>
    <property type="project" value="UniProtKB-KW"/>
</dbReference>
<dbReference type="SUPFAM" id="SSF63817">
    <property type="entry name" value="Sortase"/>
    <property type="match status" value="1"/>
</dbReference>
<dbReference type="InterPro" id="IPR041999">
    <property type="entry name" value="Sortase_D_1"/>
</dbReference>
<reference evidence="4" key="1">
    <citation type="submission" date="2021-03" db="EMBL/GenBank/DDBJ databases">
        <title>Bacillus suaedae sp. nov., isolated from Suaeda aralocaspica.</title>
        <authorList>
            <person name="Lei R.F.R."/>
        </authorList>
    </citation>
    <scope>NUCLEOTIDE SEQUENCE</scope>
    <source>
        <strain evidence="4">YZJH907-2</strain>
    </source>
</reference>
<dbReference type="NCBIfam" id="TIGR01076">
    <property type="entry name" value="sortase_fam"/>
    <property type="match status" value="1"/>
</dbReference>
<dbReference type="RefSeq" id="WP_210596410.1">
    <property type="nucleotide sequence ID" value="NZ_JAGKSQ010000002.1"/>
</dbReference>
<evidence type="ECO:0000256" key="3">
    <source>
        <dbReference type="SAM" id="Phobius"/>
    </source>
</evidence>
<dbReference type="AlphaFoldDB" id="A0A941AT30"/>
<dbReference type="Pfam" id="PF04203">
    <property type="entry name" value="Sortase"/>
    <property type="match status" value="1"/>
</dbReference>
<evidence type="ECO:0000313" key="5">
    <source>
        <dbReference type="Proteomes" id="UP000678228"/>
    </source>
</evidence>
<comment type="caution">
    <text evidence="4">The sequence shown here is derived from an EMBL/GenBank/DDBJ whole genome shotgun (WGS) entry which is preliminary data.</text>
</comment>
<name>A0A941AT30_9BACI</name>
<dbReference type="CDD" id="cd05828">
    <property type="entry name" value="Sortase_D_1"/>
    <property type="match status" value="1"/>
</dbReference>
<dbReference type="EMBL" id="JAGKSQ010000002">
    <property type="protein sequence ID" value="MBP3950729.1"/>
    <property type="molecule type" value="Genomic_DNA"/>
</dbReference>